<keyword evidence="3" id="KW-1185">Reference proteome</keyword>
<feature type="transmembrane region" description="Helical" evidence="1">
    <location>
        <begin position="174"/>
        <end position="191"/>
    </location>
</feature>
<keyword evidence="1" id="KW-0472">Membrane</keyword>
<feature type="transmembrane region" description="Helical" evidence="1">
    <location>
        <begin position="144"/>
        <end position="162"/>
    </location>
</feature>
<keyword evidence="1" id="KW-0812">Transmembrane</keyword>
<feature type="transmembrane region" description="Helical" evidence="1">
    <location>
        <begin position="118"/>
        <end position="138"/>
    </location>
</feature>
<feature type="transmembrane region" description="Helical" evidence="1">
    <location>
        <begin position="26"/>
        <end position="46"/>
    </location>
</feature>
<sequence>MTSKMSAHKKTLLSSYIPNPKERKNIVFSLIITVFLLLIALFLISINQHQLMMQEYKHYKGFLKQFGSISRIVYFVVLSIYPVFLLLKWKRLKTIEWGKYQLKSFIQFLGKLMRKWHVPLAIVSTGIALLHGYLAIIRGFKWDFTNISGIFAIIILFFLLLMGLKRFKRKDKNWHFKLAITFLVLFMLHASF</sequence>
<proteinExistence type="predicted"/>
<evidence type="ECO:0000256" key="1">
    <source>
        <dbReference type="SAM" id="Phobius"/>
    </source>
</evidence>
<evidence type="ECO:0000313" key="3">
    <source>
        <dbReference type="Proteomes" id="UP000681414"/>
    </source>
</evidence>
<protein>
    <submittedName>
        <fullName evidence="2">Uncharacterized protein</fullName>
    </submittedName>
</protein>
<keyword evidence="1" id="KW-1133">Transmembrane helix</keyword>
<accession>A0A942TJ97</accession>
<feature type="transmembrane region" description="Helical" evidence="1">
    <location>
        <begin position="66"/>
        <end position="87"/>
    </location>
</feature>
<reference evidence="2 3" key="1">
    <citation type="submission" date="2021-05" db="EMBL/GenBank/DDBJ databases">
        <title>Novel Bacillus species.</title>
        <authorList>
            <person name="Liu G."/>
        </authorList>
    </citation>
    <scope>NUCLEOTIDE SEQUENCE [LARGE SCALE GENOMIC DNA]</scope>
    <source>
        <strain evidence="3">FJAT-49780</strain>
    </source>
</reference>
<name>A0A942TJ97_9BACI</name>
<dbReference type="RefSeq" id="WP_213126264.1">
    <property type="nucleotide sequence ID" value="NZ_JAGYPG010000003.1"/>
</dbReference>
<evidence type="ECO:0000313" key="2">
    <source>
        <dbReference type="EMBL" id="MBS4197077.1"/>
    </source>
</evidence>
<dbReference type="EMBL" id="JAGYPG010000003">
    <property type="protein sequence ID" value="MBS4197077.1"/>
    <property type="molecule type" value="Genomic_DNA"/>
</dbReference>
<organism evidence="2 3">
    <name type="scientific">Lederbergia citri</name>
    <dbReference type="NCBI Taxonomy" id="2833580"/>
    <lineage>
        <taxon>Bacteria</taxon>
        <taxon>Bacillati</taxon>
        <taxon>Bacillota</taxon>
        <taxon>Bacilli</taxon>
        <taxon>Bacillales</taxon>
        <taxon>Bacillaceae</taxon>
        <taxon>Lederbergia</taxon>
    </lineage>
</organism>
<dbReference type="Proteomes" id="UP000681414">
    <property type="component" value="Unassembled WGS sequence"/>
</dbReference>
<dbReference type="AlphaFoldDB" id="A0A942TJ97"/>
<comment type="caution">
    <text evidence="2">The sequence shown here is derived from an EMBL/GenBank/DDBJ whole genome shotgun (WGS) entry which is preliminary data.</text>
</comment>
<gene>
    <name evidence="2" type="ORF">KHA97_18655</name>
</gene>